<reference evidence="2" key="1">
    <citation type="submission" date="2023-03" db="EMBL/GenBank/DDBJ databases">
        <title>Complete genome of Cladonia borealis.</title>
        <authorList>
            <person name="Park H."/>
        </authorList>
    </citation>
    <scope>NUCLEOTIDE SEQUENCE</scope>
    <source>
        <strain evidence="2">ANT050790</strain>
    </source>
</reference>
<gene>
    <name evidence="2" type="ORF">JMJ35_003952</name>
</gene>
<organism evidence="2 3">
    <name type="scientific">Cladonia borealis</name>
    <dbReference type="NCBI Taxonomy" id="184061"/>
    <lineage>
        <taxon>Eukaryota</taxon>
        <taxon>Fungi</taxon>
        <taxon>Dikarya</taxon>
        <taxon>Ascomycota</taxon>
        <taxon>Pezizomycotina</taxon>
        <taxon>Lecanoromycetes</taxon>
        <taxon>OSLEUM clade</taxon>
        <taxon>Lecanoromycetidae</taxon>
        <taxon>Lecanorales</taxon>
        <taxon>Lecanorineae</taxon>
        <taxon>Cladoniaceae</taxon>
        <taxon>Cladonia</taxon>
    </lineage>
</organism>
<keyword evidence="3" id="KW-1185">Reference proteome</keyword>
<accession>A0AA39R2B5</accession>
<comment type="caution">
    <text evidence="2">The sequence shown here is derived from an EMBL/GenBank/DDBJ whole genome shotgun (WGS) entry which is preliminary data.</text>
</comment>
<protein>
    <submittedName>
        <fullName evidence="2">Uncharacterized protein</fullName>
    </submittedName>
</protein>
<dbReference type="Proteomes" id="UP001166286">
    <property type="component" value="Unassembled WGS sequence"/>
</dbReference>
<name>A0AA39R2B5_9LECA</name>
<dbReference type="AlphaFoldDB" id="A0AA39R2B5"/>
<proteinExistence type="predicted"/>
<evidence type="ECO:0000256" key="1">
    <source>
        <dbReference type="SAM" id="MobiDB-lite"/>
    </source>
</evidence>
<evidence type="ECO:0000313" key="2">
    <source>
        <dbReference type="EMBL" id="KAK0513588.1"/>
    </source>
</evidence>
<dbReference type="EMBL" id="JAFEKC020000007">
    <property type="protein sequence ID" value="KAK0513588.1"/>
    <property type="molecule type" value="Genomic_DNA"/>
</dbReference>
<feature type="region of interest" description="Disordered" evidence="1">
    <location>
        <begin position="1"/>
        <end position="23"/>
    </location>
</feature>
<evidence type="ECO:0000313" key="3">
    <source>
        <dbReference type="Proteomes" id="UP001166286"/>
    </source>
</evidence>
<sequence length="198" mass="20803">MLSVGMTGDSGSDGDVGKRDVGGSEVEGEVLVPVVGRGEAKDLWRRRNAVVPVYVGGVEVEGRVDGNVRLGAVDAAALRTLLTPIITLSSTTTNNTTLTITLSTNSTSFLTGLFAFPNSTAKSSEASILAAAGFKEEYVLPGTSMVGFPTSLVVTCIWTVLCLSVQGCGVWRKWRAREEYRWRVRGRVGGGGGGWCGA</sequence>